<dbReference type="PANTHER" id="PTHR24300:SF327">
    <property type="entry name" value="CYTOCHROME P450 2F2-RELATED"/>
    <property type="match status" value="1"/>
</dbReference>
<reference evidence="4" key="2">
    <citation type="submission" date="2025-08" db="UniProtKB">
        <authorList>
            <consortium name="Ensembl"/>
        </authorList>
    </citation>
    <scope>IDENTIFICATION</scope>
</reference>
<keyword evidence="2" id="KW-0479">Metal-binding</keyword>
<dbReference type="Proteomes" id="UP000018468">
    <property type="component" value="Unassembled WGS sequence"/>
</dbReference>
<dbReference type="Gene3D" id="1.10.630.10">
    <property type="entry name" value="Cytochrome P450"/>
    <property type="match status" value="1"/>
</dbReference>
<organism evidence="4 5">
    <name type="scientific">Lepisosteus oculatus</name>
    <name type="common">Spotted gar</name>
    <dbReference type="NCBI Taxonomy" id="7918"/>
    <lineage>
        <taxon>Eukaryota</taxon>
        <taxon>Metazoa</taxon>
        <taxon>Chordata</taxon>
        <taxon>Craniata</taxon>
        <taxon>Vertebrata</taxon>
        <taxon>Euteleostomi</taxon>
        <taxon>Actinopterygii</taxon>
        <taxon>Neopterygii</taxon>
        <taxon>Holostei</taxon>
        <taxon>Semionotiformes</taxon>
        <taxon>Lepisosteidae</taxon>
        <taxon>Lepisosteus</taxon>
    </lineage>
</organism>
<evidence type="ECO:0000313" key="4">
    <source>
        <dbReference type="Ensembl" id="ENSLOCP00000000318.1"/>
    </source>
</evidence>
<dbReference type="Ensembl" id="ENSLOCT00000000318.1">
    <property type="protein sequence ID" value="ENSLOCP00000000318.1"/>
    <property type="gene ID" value="ENSLOCG00000000291.1"/>
</dbReference>
<dbReference type="InParanoid" id="W5LW11"/>
<keyword evidence="3" id="KW-0408">Iron</keyword>
<dbReference type="HOGENOM" id="CLU_1834506_0_0_1"/>
<proteinExistence type="inferred from homology"/>
<comment type="similarity">
    <text evidence="1">Belongs to the cytochrome P450 family.</text>
</comment>
<dbReference type="Bgee" id="ENSLOCG00000000291">
    <property type="expression patterns" value="Expressed in liver and 11 other cell types or tissues"/>
</dbReference>
<sequence>MEEKILEEASHLISHLEKCSGQSMDPKTLFHNAVSNIICAILFGARYNYEDETFQSLIRMVCEITKILNGPWGMVCLLLNIPNISCPHCVKCGILMNGNKGANKEGIESSDAFPSLPCSESQVEGQDCHIVSEQQSGSIT</sequence>
<dbReference type="STRING" id="7918.ENSLOCP00000000318"/>
<evidence type="ECO:0000256" key="3">
    <source>
        <dbReference type="ARBA" id="ARBA00023004"/>
    </source>
</evidence>
<accession>W5LW11</accession>
<reference evidence="4" key="3">
    <citation type="submission" date="2025-09" db="UniProtKB">
        <authorList>
            <consortium name="Ensembl"/>
        </authorList>
    </citation>
    <scope>IDENTIFICATION</scope>
</reference>
<dbReference type="GO" id="GO:0004497">
    <property type="term" value="F:monooxygenase activity"/>
    <property type="evidence" value="ECO:0007669"/>
    <property type="project" value="InterPro"/>
</dbReference>
<dbReference type="InterPro" id="IPR050182">
    <property type="entry name" value="Cytochrome_P450_fam2"/>
</dbReference>
<evidence type="ECO:0000256" key="2">
    <source>
        <dbReference type="ARBA" id="ARBA00022723"/>
    </source>
</evidence>
<dbReference type="eggNOG" id="KOG0156">
    <property type="taxonomic scope" value="Eukaryota"/>
</dbReference>
<dbReference type="GO" id="GO:0005506">
    <property type="term" value="F:iron ion binding"/>
    <property type="evidence" value="ECO:0007669"/>
    <property type="project" value="InterPro"/>
</dbReference>
<dbReference type="GeneTree" id="ENSGT00940000163301"/>
<dbReference type="SUPFAM" id="SSF48264">
    <property type="entry name" value="Cytochrome P450"/>
    <property type="match status" value="1"/>
</dbReference>
<evidence type="ECO:0000313" key="5">
    <source>
        <dbReference type="Proteomes" id="UP000018468"/>
    </source>
</evidence>
<reference evidence="5" key="1">
    <citation type="submission" date="2011-12" db="EMBL/GenBank/DDBJ databases">
        <title>The Draft Genome of Lepisosteus oculatus.</title>
        <authorList>
            <consortium name="The Broad Institute Genome Assembly &amp; Analysis Group"/>
            <consortium name="Computational R&amp;D Group"/>
            <consortium name="and Sequencing Platform"/>
            <person name="Di Palma F."/>
            <person name="Alfoldi J."/>
            <person name="Johnson J."/>
            <person name="Berlin A."/>
            <person name="Gnerre S."/>
            <person name="Jaffe D."/>
            <person name="MacCallum I."/>
            <person name="Young S."/>
            <person name="Walker B.J."/>
            <person name="Lander E.S."/>
            <person name="Lindblad-Toh K."/>
        </authorList>
    </citation>
    <scope>NUCLEOTIDE SEQUENCE [LARGE SCALE GENOMIC DNA]</scope>
</reference>
<dbReference type="InterPro" id="IPR036396">
    <property type="entry name" value="Cyt_P450_sf"/>
</dbReference>
<name>W5LW11_LEPOC</name>
<dbReference type="GO" id="GO:0016705">
    <property type="term" value="F:oxidoreductase activity, acting on paired donors, with incorporation or reduction of molecular oxygen"/>
    <property type="evidence" value="ECO:0007669"/>
    <property type="project" value="InterPro"/>
</dbReference>
<dbReference type="PANTHER" id="PTHR24300">
    <property type="entry name" value="CYTOCHROME P450 508A4-RELATED"/>
    <property type="match status" value="1"/>
</dbReference>
<evidence type="ECO:0000256" key="1">
    <source>
        <dbReference type="ARBA" id="ARBA00010617"/>
    </source>
</evidence>
<protein>
    <submittedName>
        <fullName evidence="4">Uncharacterized protein</fullName>
    </submittedName>
</protein>
<dbReference type="GO" id="GO:0020037">
    <property type="term" value="F:heme binding"/>
    <property type="evidence" value="ECO:0007669"/>
    <property type="project" value="InterPro"/>
</dbReference>
<dbReference type="AlphaFoldDB" id="W5LW11"/>
<dbReference type="InterPro" id="IPR001128">
    <property type="entry name" value="Cyt_P450"/>
</dbReference>
<keyword evidence="5" id="KW-1185">Reference proteome</keyword>
<dbReference type="Pfam" id="PF00067">
    <property type="entry name" value="p450"/>
    <property type="match status" value="1"/>
</dbReference>